<gene>
    <name evidence="1" type="ORF">OWV82_000925</name>
</gene>
<protein>
    <submittedName>
        <fullName evidence="1">Glucan endo-1,3-beta-glucosidase</fullName>
    </submittedName>
</protein>
<reference evidence="1 2" key="1">
    <citation type="journal article" date="2023" name="Science">
        <title>Complex scaffold remodeling in plant triterpene biosynthesis.</title>
        <authorList>
            <person name="De La Pena R."/>
            <person name="Hodgson H."/>
            <person name="Liu J.C."/>
            <person name="Stephenson M.J."/>
            <person name="Martin A.C."/>
            <person name="Owen C."/>
            <person name="Harkess A."/>
            <person name="Leebens-Mack J."/>
            <person name="Jimenez L.E."/>
            <person name="Osbourn A."/>
            <person name="Sattely E.S."/>
        </authorList>
    </citation>
    <scope>NUCLEOTIDE SEQUENCE [LARGE SCALE GENOMIC DNA]</scope>
    <source>
        <strain evidence="2">cv. JPN11</strain>
        <tissue evidence="1">Leaf</tissue>
    </source>
</reference>
<proteinExistence type="predicted"/>
<keyword evidence="2" id="KW-1185">Reference proteome</keyword>
<comment type="caution">
    <text evidence="1">The sequence shown here is derived from an EMBL/GenBank/DDBJ whole genome shotgun (WGS) entry which is preliminary data.</text>
</comment>
<accession>A0ACC1YVY4</accession>
<organism evidence="1 2">
    <name type="scientific">Melia azedarach</name>
    <name type="common">Chinaberry tree</name>
    <dbReference type="NCBI Taxonomy" id="155640"/>
    <lineage>
        <taxon>Eukaryota</taxon>
        <taxon>Viridiplantae</taxon>
        <taxon>Streptophyta</taxon>
        <taxon>Embryophyta</taxon>
        <taxon>Tracheophyta</taxon>
        <taxon>Spermatophyta</taxon>
        <taxon>Magnoliopsida</taxon>
        <taxon>eudicotyledons</taxon>
        <taxon>Gunneridae</taxon>
        <taxon>Pentapetalae</taxon>
        <taxon>rosids</taxon>
        <taxon>malvids</taxon>
        <taxon>Sapindales</taxon>
        <taxon>Meliaceae</taxon>
        <taxon>Melia</taxon>
    </lineage>
</organism>
<dbReference type="EMBL" id="CM051394">
    <property type="protein sequence ID" value="KAJ4727896.1"/>
    <property type="molecule type" value="Genomic_DNA"/>
</dbReference>
<name>A0ACC1YVY4_MELAZ</name>
<sequence>MQGAKHPLAFLLLALVFLHCFAGCIGHAELSKLSSGRYKEQRRSNGEVTWCIAKPSTEDERLNLNIDYSCRQSGVDCKPIQPGGSCFSPNSAISHASFAMNLFYKSAGKNYWNCHFNGTGLIVTQNPSVGTCNYPA</sequence>
<evidence type="ECO:0000313" key="2">
    <source>
        <dbReference type="Proteomes" id="UP001164539"/>
    </source>
</evidence>
<dbReference type="Proteomes" id="UP001164539">
    <property type="component" value="Chromosome 1"/>
</dbReference>
<evidence type="ECO:0000313" key="1">
    <source>
        <dbReference type="EMBL" id="KAJ4727896.1"/>
    </source>
</evidence>